<keyword evidence="3" id="KW-1185">Reference proteome</keyword>
<feature type="compositionally biased region" description="Polar residues" evidence="1">
    <location>
        <begin position="41"/>
        <end position="51"/>
    </location>
</feature>
<dbReference type="InParanoid" id="B9TA23"/>
<dbReference type="EMBL" id="EQ975528">
    <property type="protein sequence ID" value="EEF27292.1"/>
    <property type="molecule type" value="Genomic_DNA"/>
</dbReference>
<accession>B9TA23</accession>
<reference evidence="3" key="1">
    <citation type="journal article" date="2010" name="Nat. Biotechnol.">
        <title>Draft genome sequence of the oilseed species Ricinus communis.</title>
        <authorList>
            <person name="Chan A.P."/>
            <person name="Crabtree J."/>
            <person name="Zhao Q."/>
            <person name="Lorenzi H."/>
            <person name="Orvis J."/>
            <person name="Puiu D."/>
            <person name="Melake-Berhan A."/>
            <person name="Jones K.M."/>
            <person name="Redman J."/>
            <person name="Chen G."/>
            <person name="Cahoon E.B."/>
            <person name="Gedil M."/>
            <person name="Stanke M."/>
            <person name="Haas B.J."/>
            <person name="Wortman J.R."/>
            <person name="Fraser-Liggett C.M."/>
            <person name="Ravel J."/>
            <person name="Rabinowicz P.D."/>
        </authorList>
    </citation>
    <scope>NUCLEOTIDE SEQUENCE [LARGE SCALE GENOMIC DNA]</scope>
    <source>
        <strain evidence="3">cv. Hale</strain>
    </source>
</reference>
<protein>
    <submittedName>
        <fullName evidence="2">Uncharacterized protein</fullName>
    </submittedName>
</protein>
<gene>
    <name evidence="2" type="ORF">RCOM_2094790</name>
</gene>
<evidence type="ECO:0000313" key="2">
    <source>
        <dbReference type="EMBL" id="EEF27292.1"/>
    </source>
</evidence>
<evidence type="ECO:0000313" key="3">
    <source>
        <dbReference type="Proteomes" id="UP000008311"/>
    </source>
</evidence>
<name>B9TA23_RICCO</name>
<proteinExistence type="predicted"/>
<dbReference type="Proteomes" id="UP000008311">
    <property type="component" value="Unassembled WGS sequence"/>
</dbReference>
<evidence type="ECO:0000256" key="1">
    <source>
        <dbReference type="SAM" id="MobiDB-lite"/>
    </source>
</evidence>
<organism evidence="2 3">
    <name type="scientific">Ricinus communis</name>
    <name type="common">Castor bean</name>
    <dbReference type="NCBI Taxonomy" id="3988"/>
    <lineage>
        <taxon>Eukaryota</taxon>
        <taxon>Viridiplantae</taxon>
        <taxon>Streptophyta</taxon>
        <taxon>Embryophyta</taxon>
        <taxon>Tracheophyta</taxon>
        <taxon>Spermatophyta</taxon>
        <taxon>Magnoliopsida</taxon>
        <taxon>eudicotyledons</taxon>
        <taxon>Gunneridae</taxon>
        <taxon>Pentapetalae</taxon>
        <taxon>rosids</taxon>
        <taxon>fabids</taxon>
        <taxon>Malpighiales</taxon>
        <taxon>Euphorbiaceae</taxon>
        <taxon>Acalyphoideae</taxon>
        <taxon>Acalypheae</taxon>
        <taxon>Ricinus</taxon>
    </lineage>
</organism>
<feature type="region of interest" description="Disordered" evidence="1">
    <location>
        <begin position="29"/>
        <end position="64"/>
    </location>
</feature>
<dbReference type="AlphaFoldDB" id="B9TA23"/>
<sequence length="64" mass="6897">MECAVEGVPLGTLREGSKHASDRLTFSKELVKQGSEGELSRSLTGLSPQEHPQSEGGTIWPRFG</sequence>